<dbReference type="Proteomes" id="UP000192591">
    <property type="component" value="Unassembled WGS sequence"/>
</dbReference>
<accession>A0A1V9ABN5</accession>
<dbReference type="PANTHER" id="PTHR21666:SF289">
    <property type="entry name" value="L-ALA--D-GLU ENDOPEPTIDASE"/>
    <property type="match status" value="1"/>
</dbReference>
<keyword evidence="5" id="KW-1185">Reference proteome</keyword>
<dbReference type="GO" id="GO:0004222">
    <property type="term" value="F:metalloendopeptidase activity"/>
    <property type="evidence" value="ECO:0007669"/>
    <property type="project" value="TreeGrafter"/>
</dbReference>
<proteinExistence type="predicted"/>
<dbReference type="InterPro" id="IPR011055">
    <property type="entry name" value="Dup_hybrid_motif"/>
</dbReference>
<dbReference type="Gene3D" id="2.70.70.10">
    <property type="entry name" value="Glucose Permease (Domain IIA)"/>
    <property type="match status" value="1"/>
</dbReference>
<organism evidence="4 5">
    <name type="scientific">Saccharomonospora piscinae</name>
    <dbReference type="NCBI Taxonomy" id="687388"/>
    <lineage>
        <taxon>Bacteria</taxon>
        <taxon>Bacillati</taxon>
        <taxon>Actinomycetota</taxon>
        <taxon>Actinomycetes</taxon>
        <taxon>Pseudonocardiales</taxon>
        <taxon>Pseudonocardiaceae</taxon>
        <taxon>Saccharomonospora</taxon>
    </lineage>
</organism>
<dbReference type="Gene3D" id="2.60.20.10">
    <property type="entry name" value="Crystallins"/>
    <property type="match status" value="1"/>
</dbReference>
<keyword evidence="1 2" id="KW-0732">Signal</keyword>
<feature type="chain" id="PRO_5010723372" evidence="2">
    <location>
        <begin position="35"/>
        <end position="289"/>
    </location>
</feature>
<dbReference type="Pfam" id="PF03995">
    <property type="entry name" value="Inhibitor_I36"/>
    <property type="match status" value="1"/>
</dbReference>
<dbReference type="RefSeq" id="WP_024874088.1">
    <property type="nucleotide sequence ID" value="NZ_AZUM01000001.1"/>
</dbReference>
<comment type="caution">
    <text evidence="4">The sequence shown here is derived from an EMBL/GenBank/DDBJ whole genome shotgun (WGS) entry which is preliminary data.</text>
</comment>
<name>A0A1V9ABN5_SACPI</name>
<dbReference type="SUPFAM" id="SSF51261">
    <property type="entry name" value="Duplicated hybrid motif"/>
    <property type="match status" value="1"/>
</dbReference>
<sequence>MTRLKRWKSAAVGAAVAMLAATGLTVISAAPASAAARDGVCQKGEFCYYYNSNNEGSVSDFAGSIANYGTTQPTCYEFKGPGNGQGRCIKNDAASVWNRTGAKVRVYYNSNYGGAYQDFGAGVQRNLNATLKNNNASHKFRPGASGRFWLPFPCGETWQAGTRTNHNPQNSVDFNHYPEDLGWKVYSSAPGTVSKVANLGNTSYGRYIVIDHAGGWQTLYAHLRSQDVSVGQQVTEKTMIGRVGNTGGSTGPHLHYEQKLNGAAQKVTFKDGNPVYWGYKNLKRTTNCP</sequence>
<dbReference type="OrthoDB" id="1099523at2"/>
<dbReference type="CDD" id="cd12797">
    <property type="entry name" value="M23_peptidase"/>
    <property type="match status" value="1"/>
</dbReference>
<gene>
    <name evidence="4" type="ORF">B1813_00025</name>
</gene>
<dbReference type="InterPro" id="IPR050570">
    <property type="entry name" value="Cell_wall_metabolism_enzyme"/>
</dbReference>
<dbReference type="Pfam" id="PF01551">
    <property type="entry name" value="Peptidase_M23"/>
    <property type="match status" value="1"/>
</dbReference>
<evidence type="ECO:0000313" key="4">
    <source>
        <dbReference type="EMBL" id="OQO94545.1"/>
    </source>
</evidence>
<protein>
    <submittedName>
        <fullName evidence="4">Peptidase M23</fullName>
    </submittedName>
</protein>
<evidence type="ECO:0000259" key="3">
    <source>
        <dbReference type="Pfam" id="PF01551"/>
    </source>
</evidence>
<evidence type="ECO:0000256" key="2">
    <source>
        <dbReference type="SAM" id="SignalP"/>
    </source>
</evidence>
<reference evidence="4 5" key="1">
    <citation type="submission" date="2017-02" db="EMBL/GenBank/DDBJ databases">
        <title>Draft genome of Saccharomonospora sp. 154.</title>
        <authorList>
            <person name="Alonso-Carmona G.S."/>
            <person name="De La Haba R."/>
            <person name="Vera-Gargallo B."/>
            <person name="Sandoval-Trujillo A.H."/>
            <person name="Ramirez-Duran N."/>
            <person name="Ventosa A."/>
        </authorList>
    </citation>
    <scope>NUCLEOTIDE SEQUENCE [LARGE SCALE GENOMIC DNA]</scope>
    <source>
        <strain evidence="4 5">LRS4.154</strain>
    </source>
</reference>
<dbReference type="AlphaFoldDB" id="A0A1V9ABN5"/>
<feature type="domain" description="M23ase beta-sheet core" evidence="3">
    <location>
        <begin position="181"/>
        <end position="264"/>
    </location>
</feature>
<dbReference type="PANTHER" id="PTHR21666">
    <property type="entry name" value="PEPTIDASE-RELATED"/>
    <property type="match status" value="1"/>
</dbReference>
<dbReference type="STRING" id="1962155.B1813_00025"/>
<dbReference type="EMBL" id="MWIH01000002">
    <property type="protein sequence ID" value="OQO94545.1"/>
    <property type="molecule type" value="Genomic_DNA"/>
</dbReference>
<feature type="signal peptide" evidence="2">
    <location>
        <begin position="1"/>
        <end position="34"/>
    </location>
</feature>
<evidence type="ECO:0000313" key="5">
    <source>
        <dbReference type="Proteomes" id="UP000192591"/>
    </source>
</evidence>
<evidence type="ECO:0000256" key="1">
    <source>
        <dbReference type="ARBA" id="ARBA00022729"/>
    </source>
</evidence>
<dbReference type="InterPro" id="IPR016047">
    <property type="entry name" value="M23ase_b-sheet_dom"/>
</dbReference>